<protein>
    <submittedName>
        <fullName evidence="1">Uncharacterized protein</fullName>
    </submittedName>
</protein>
<accession>A0A9X2IVC3</accession>
<sequence>MHEHRWTRLSRHPTSEGILGYLLCPCGAREIELVPLAPPVLLASRSAPTRR</sequence>
<dbReference type="Proteomes" id="UP001155240">
    <property type="component" value="Unassembled WGS sequence"/>
</dbReference>
<dbReference type="AlphaFoldDB" id="A0A9X2IVC3"/>
<gene>
    <name evidence="1" type="ORF">NB037_13825</name>
</gene>
<dbReference type="RefSeq" id="WP_251946634.1">
    <property type="nucleotide sequence ID" value="NZ_JAMRYM010000067.1"/>
</dbReference>
<reference evidence="1" key="1">
    <citation type="submission" date="2022-06" db="EMBL/GenBank/DDBJ databases">
        <title>Whole genome shotgun sequencing (WGS) of Rathayibacter sp. ZW T2_19, isolated from stored onions (Allium cepa).</title>
        <authorList>
            <person name="Stoll D.A."/>
            <person name="Huch M."/>
        </authorList>
    </citation>
    <scope>NUCLEOTIDE SEQUENCE</scope>
    <source>
        <strain evidence="1">ZW T2_19</strain>
    </source>
</reference>
<organism evidence="1 2">
    <name type="scientific">Rathayibacter rubneri</name>
    <dbReference type="NCBI Taxonomy" id="2950106"/>
    <lineage>
        <taxon>Bacteria</taxon>
        <taxon>Bacillati</taxon>
        <taxon>Actinomycetota</taxon>
        <taxon>Actinomycetes</taxon>
        <taxon>Micrococcales</taxon>
        <taxon>Microbacteriaceae</taxon>
        <taxon>Rathayibacter</taxon>
    </lineage>
</organism>
<evidence type="ECO:0000313" key="2">
    <source>
        <dbReference type="Proteomes" id="UP001155240"/>
    </source>
</evidence>
<dbReference type="EMBL" id="JAMRYM010000067">
    <property type="protein sequence ID" value="MCM6763499.1"/>
    <property type="molecule type" value="Genomic_DNA"/>
</dbReference>
<comment type="caution">
    <text evidence="1">The sequence shown here is derived from an EMBL/GenBank/DDBJ whole genome shotgun (WGS) entry which is preliminary data.</text>
</comment>
<keyword evidence="2" id="KW-1185">Reference proteome</keyword>
<name>A0A9X2IVC3_9MICO</name>
<evidence type="ECO:0000313" key="1">
    <source>
        <dbReference type="EMBL" id="MCM6763499.1"/>
    </source>
</evidence>
<proteinExistence type="predicted"/>